<sequence length="42" mass="4621">MQLQWNGSRTCCLLPSNVKDSYFHNPNSGTLAYSGPISYAKA</sequence>
<protein>
    <submittedName>
        <fullName evidence="1">Uncharacterized protein</fullName>
    </submittedName>
</protein>
<organism evidence="1">
    <name type="scientific">Rhizophora mucronata</name>
    <name type="common">Asiatic mangrove</name>
    <dbReference type="NCBI Taxonomy" id="61149"/>
    <lineage>
        <taxon>Eukaryota</taxon>
        <taxon>Viridiplantae</taxon>
        <taxon>Streptophyta</taxon>
        <taxon>Embryophyta</taxon>
        <taxon>Tracheophyta</taxon>
        <taxon>Spermatophyta</taxon>
        <taxon>Magnoliopsida</taxon>
        <taxon>eudicotyledons</taxon>
        <taxon>Gunneridae</taxon>
        <taxon>Pentapetalae</taxon>
        <taxon>rosids</taxon>
        <taxon>fabids</taxon>
        <taxon>Malpighiales</taxon>
        <taxon>Rhizophoraceae</taxon>
        <taxon>Rhizophora</taxon>
    </lineage>
</organism>
<reference evidence="1" key="1">
    <citation type="submission" date="2018-02" db="EMBL/GenBank/DDBJ databases">
        <title>Rhizophora mucronata_Transcriptome.</title>
        <authorList>
            <person name="Meera S.P."/>
            <person name="Sreeshan A."/>
            <person name="Augustine A."/>
        </authorList>
    </citation>
    <scope>NUCLEOTIDE SEQUENCE</scope>
    <source>
        <tissue evidence="1">Leaf</tissue>
    </source>
</reference>
<accession>A0A2P2MXN9</accession>
<dbReference type="AlphaFoldDB" id="A0A2P2MXN9"/>
<dbReference type="EMBL" id="GGEC01054510">
    <property type="protein sequence ID" value="MBX34994.1"/>
    <property type="molecule type" value="Transcribed_RNA"/>
</dbReference>
<proteinExistence type="predicted"/>
<evidence type="ECO:0000313" key="1">
    <source>
        <dbReference type="EMBL" id="MBX34994.1"/>
    </source>
</evidence>
<name>A0A2P2MXN9_RHIMU</name>